<dbReference type="AlphaFoldDB" id="A0A2S9X1U9"/>
<evidence type="ECO:0008006" key="3">
    <source>
        <dbReference type="Google" id="ProtNLM"/>
    </source>
</evidence>
<reference evidence="1 2" key="1">
    <citation type="submission" date="2017-01" db="EMBL/GenBank/DDBJ databases">
        <title>New insights into the genetic diversity of Chromobacterium isolated from tropical freshwater lake.</title>
        <authorList>
            <person name="Santos A.B."/>
            <person name="Nascimento A.M."/>
            <person name="Da Silva P.C."/>
        </authorList>
    </citation>
    <scope>NUCLEOTIDE SEQUENCE [LARGE SCALE GENOMIC DNA]</scope>
    <source>
        <strain evidence="1 2">56AF</strain>
    </source>
</reference>
<name>A0A2S9X1U9_9NEIS</name>
<comment type="caution">
    <text evidence="1">The sequence shown here is derived from an EMBL/GenBank/DDBJ whole genome shotgun (WGS) entry which is preliminary data.</text>
</comment>
<dbReference type="RefSeq" id="WP_106077468.1">
    <property type="nucleotide sequence ID" value="NZ_MTBD01000029.1"/>
</dbReference>
<proteinExistence type="predicted"/>
<evidence type="ECO:0000313" key="2">
    <source>
        <dbReference type="Proteomes" id="UP000239469"/>
    </source>
</evidence>
<dbReference type="EMBL" id="MTBD01000029">
    <property type="protein sequence ID" value="PRP69663.1"/>
    <property type="molecule type" value="Genomic_DNA"/>
</dbReference>
<organism evidence="1 2">
    <name type="scientific">Chromobacterium amazonense</name>
    <dbReference type="NCBI Taxonomy" id="1382803"/>
    <lineage>
        <taxon>Bacteria</taxon>
        <taxon>Pseudomonadati</taxon>
        <taxon>Pseudomonadota</taxon>
        <taxon>Betaproteobacteria</taxon>
        <taxon>Neisseriales</taxon>
        <taxon>Chromobacteriaceae</taxon>
        <taxon>Chromobacterium</taxon>
    </lineage>
</organism>
<evidence type="ECO:0000313" key="1">
    <source>
        <dbReference type="EMBL" id="PRP69663.1"/>
    </source>
</evidence>
<accession>A0A2S9X1U9</accession>
<dbReference type="Proteomes" id="UP000239469">
    <property type="component" value="Unassembled WGS sequence"/>
</dbReference>
<gene>
    <name evidence="1" type="ORF">BUE93_15680</name>
</gene>
<protein>
    <recommendedName>
        <fullName evidence="3">Bacteriophage lambda Replication protein O N-terminal domain-containing protein</fullName>
    </recommendedName>
</protein>
<sequence>MQPNFTPLAGMAELLVGCRIEDHVVDQLSEKQKLIYTSMQRRKRYSFSELMEMTGGALTITQARRAVYKLQTLHLVNSKRINPRINSHAVYWRN</sequence>